<dbReference type="GO" id="GO:0045505">
    <property type="term" value="F:dynein intermediate chain binding"/>
    <property type="evidence" value="ECO:0007669"/>
    <property type="project" value="InterPro"/>
</dbReference>
<reference evidence="1" key="1">
    <citation type="submission" date="2025-08" db="UniProtKB">
        <authorList>
            <consortium name="Ensembl"/>
        </authorList>
    </citation>
    <scope>IDENTIFICATION</scope>
</reference>
<proteinExistence type="predicted"/>
<keyword evidence="2" id="KW-1185">Reference proteome</keyword>
<dbReference type="AlphaFoldDB" id="A0A8C4N0P7"/>
<dbReference type="Ensembl" id="ENSEBUT00000000982.1">
    <property type="protein sequence ID" value="ENSEBUP00000000676.1"/>
    <property type="gene ID" value="ENSEBUG00000000769.1"/>
</dbReference>
<accession>A0A8C4N0P7</accession>
<dbReference type="InterPro" id="IPR026983">
    <property type="entry name" value="DHC"/>
</dbReference>
<reference evidence="1" key="2">
    <citation type="submission" date="2025-09" db="UniProtKB">
        <authorList>
            <consortium name="Ensembl"/>
        </authorList>
    </citation>
    <scope>IDENTIFICATION</scope>
</reference>
<dbReference type="GeneTree" id="ENSGT00940000155282"/>
<protein>
    <submittedName>
        <fullName evidence="1">Uncharacterized protein</fullName>
    </submittedName>
</protein>
<dbReference type="GO" id="GO:0007018">
    <property type="term" value="P:microtubule-based movement"/>
    <property type="evidence" value="ECO:0007669"/>
    <property type="project" value="InterPro"/>
</dbReference>
<dbReference type="GO" id="GO:0030286">
    <property type="term" value="C:dynein complex"/>
    <property type="evidence" value="ECO:0007669"/>
    <property type="project" value="InterPro"/>
</dbReference>
<dbReference type="OMA" id="NIEMLMW"/>
<name>A0A8C4N0P7_EPTBU</name>
<dbReference type="PANTHER" id="PTHR22878">
    <property type="entry name" value="DYNEIN HEAVY CHAIN 6, AXONEMAL-LIKE-RELATED"/>
    <property type="match status" value="1"/>
</dbReference>
<organism evidence="1 2">
    <name type="scientific">Eptatretus burgeri</name>
    <name type="common">Inshore hagfish</name>
    <dbReference type="NCBI Taxonomy" id="7764"/>
    <lineage>
        <taxon>Eukaryota</taxon>
        <taxon>Metazoa</taxon>
        <taxon>Chordata</taxon>
        <taxon>Craniata</taxon>
        <taxon>Vertebrata</taxon>
        <taxon>Cyclostomata</taxon>
        <taxon>Myxini</taxon>
        <taxon>Myxiniformes</taxon>
        <taxon>Myxinidae</taxon>
        <taxon>Eptatretinae</taxon>
        <taxon>Eptatretus</taxon>
    </lineage>
</organism>
<evidence type="ECO:0000313" key="1">
    <source>
        <dbReference type="Ensembl" id="ENSEBUP00000000676.1"/>
    </source>
</evidence>
<dbReference type="PANTHER" id="PTHR22878:SF66">
    <property type="entry name" value="DYNEIN AXONEMAL HEAVY CHAIN 7"/>
    <property type="match status" value="1"/>
</dbReference>
<dbReference type="Proteomes" id="UP000694388">
    <property type="component" value="Unplaced"/>
</dbReference>
<dbReference type="GO" id="GO:0051959">
    <property type="term" value="F:dynein light intermediate chain binding"/>
    <property type="evidence" value="ECO:0007669"/>
    <property type="project" value="InterPro"/>
</dbReference>
<evidence type="ECO:0000313" key="2">
    <source>
        <dbReference type="Proteomes" id="UP000694388"/>
    </source>
</evidence>
<sequence length="168" mass="20049">MVELHCQLLDAHKRISFLVHHVTLSRTNAEININVFQWYTRMSEVFQKYESTYTEKECMYQNRLQTCRKRLLEELEGFSRQIKDFSYFGDINDVQIYCKRAQTLNNKLDAAAEKAEMINAEEEAYGWPLTQYPQRKNIQDALLPFLRLYEITVEFNTKNEQWMEGPSS</sequence>